<dbReference type="STRING" id="1492898.SY85_06735"/>
<proteinExistence type="predicted"/>
<dbReference type="PANTHER" id="PTHR43792">
    <property type="entry name" value="GNAT FAMILY, PUTATIVE (AFU_ORTHOLOGUE AFUA_3G00765)-RELATED-RELATED"/>
    <property type="match status" value="1"/>
</dbReference>
<evidence type="ECO:0000259" key="1">
    <source>
        <dbReference type="PROSITE" id="PS51186"/>
    </source>
</evidence>
<dbReference type="InterPro" id="IPR051531">
    <property type="entry name" value="N-acetyltransferase"/>
</dbReference>
<feature type="domain" description="N-acetyltransferase" evidence="1">
    <location>
        <begin position="31"/>
        <end position="168"/>
    </location>
</feature>
<dbReference type="InterPro" id="IPR016181">
    <property type="entry name" value="Acyl_CoA_acyltransferase"/>
</dbReference>
<protein>
    <recommendedName>
        <fullName evidence="1">N-acetyltransferase domain-containing protein</fullName>
    </recommendedName>
</protein>
<accession>A0A172U1X2</accession>
<dbReference type="PROSITE" id="PS51186">
    <property type="entry name" value="GNAT"/>
    <property type="match status" value="1"/>
</dbReference>
<evidence type="ECO:0000313" key="2">
    <source>
        <dbReference type="EMBL" id="ANE53355.1"/>
    </source>
</evidence>
<gene>
    <name evidence="2" type="ORF">SY85_06735</name>
</gene>
<dbReference type="KEGG" id="fla:SY85_06735"/>
<evidence type="ECO:0000313" key="3">
    <source>
        <dbReference type="Proteomes" id="UP000077177"/>
    </source>
</evidence>
<keyword evidence="3" id="KW-1185">Reference proteome</keyword>
<dbReference type="InterPro" id="IPR000182">
    <property type="entry name" value="GNAT_dom"/>
</dbReference>
<dbReference type="AlphaFoldDB" id="A0A172U1X2"/>
<dbReference type="PANTHER" id="PTHR43792:SF13">
    <property type="entry name" value="ACETYLTRANSFERASE"/>
    <property type="match status" value="1"/>
</dbReference>
<name>A0A172U1X2_9BACT</name>
<reference evidence="2 3" key="2">
    <citation type="journal article" date="2016" name="Int. J. Syst. Evol. Microbiol.">
        <title>Flavisolibacter tropicus sp. nov., isolated from tropical soil.</title>
        <authorList>
            <person name="Lee J.J."/>
            <person name="Kang M.S."/>
            <person name="Kim G.S."/>
            <person name="Lee C.S."/>
            <person name="Lim S."/>
            <person name="Lee J."/>
            <person name="Roh S.H."/>
            <person name="Kang H."/>
            <person name="Ha J.M."/>
            <person name="Bae S."/>
            <person name="Jung H.Y."/>
            <person name="Kim M.K."/>
        </authorList>
    </citation>
    <scope>NUCLEOTIDE SEQUENCE [LARGE SCALE GENOMIC DNA]</scope>
    <source>
        <strain evidence="2 3">LCS9</strain>
    </source>
</reference>
<dbReference type="Pfam" id="PF13302">
    <property type="entry name" value="Acetyltransf_3"/>
    <property type="match status" value="1"/>
</dbReference>
<organism evidence="2 3">
    <name type="scientific">Flavisolibacter tropicus</name>
    <dbReference type="NCBI Taxonomy" id="1492898"/>
    <lineage>
        <taxon>Bacteria</taxon>
        <taxon>Pseudomonadati</taxon>
        <taxon>Bacteroidota</taxon>
        <taxon>Chitinophagia</taxon>
        <taxon>Chitinophagales</taxon>
        <taxon>Chitinophagaceae</taxon>
        <taxon>Flavisolibacter</taxon>
    </lineage>
</organism>
<dbReference type="EMBL" id="CP011390">
    <property type="protein sequence ID" value="ANE53355.1"/>
    <property type="molecule type" value="Genomic_DNA"/>
</dbReference>
<dbReference type="SUPFAM" id="SSF55729">
    <property type="entry name" value="Acyl-CoA N-acyltransferases (Nat)"/>
    <property type="match status" value="1"/>
</dbReference>
<reference evidence="3" key="1">
    <citation type="submission" date="2015-01" db="EMBL/GenBank/DDBJ databases">
        <title>Flavisolibacter sp./LCS9/ whole genome sequencing.</title>
        <authorList>
            <person name="Kim M.K."/>
            <person name="Srinivasan S."/>
            <person name="Lee J.-J."/>
        </authorList>
    </citation>
    <scope>NUCLEOTIDE SEQUENCE [LARGE SCALE GENOMIC DNA]</scope>
    <source>
        <strain evidence="3">LCS9</strain>
    </source>
</reference>
<dbReference type="GO" id="GO:0016747">
    <property type="term" value="F:acyltransferase activity, transferring groups other than amino-acyl groups"/>
    <property type="evidence" value="ECO:0007669"/>
    <property type="project" value="InterPro"/>
</dbReference>
<dbReference type="OrthoDB" id="9811523at2"/>
<sequence length="176" mass="20001">MLETDRLRIVPLTHNQLINYLQADGSLEEELEVEPLKRKISLELIEAFEKVILPAVGNPTCNYLFSTLWTVIDKERKAMVGDICFKGDANPDGEVEIGYGTYPQFQKQGYMTEAVGTLCQWAFDQTRVACVLANTHSTNIASQRILLKNGFKPFFETPNKVYWRLQKVEGLAVERA</sequence>
<dbReference type="Gene3D" id="3.40.630.30">
    <property type="match status" value="1"/>
</dbReference>
<dbReference type="Proteomes" id="UP000077177">
    <property type="component" value="Chromosome"/>
</dbReference>